<evidence type="ECO:0000256" key="1">
    <source>
        <dbReference type="SAM" id="SignalP"/>
    </source>
</evidence>
<name>A0ABS6ZGJ7_9ACTN</name>
<dbReference type="EMBL" id="WTFF01000509">
    <property type="protein sequence ID" value="MBW5486867.1"/>
    <property type="molecule type" value="Genomic_DNA"/>
</dbReference>
<feature type="signal peptide" evidence="1">
    <location>
        <begin position="1"/>
        <end position="33"/>
    </location>
</feature>
<comment type="caution">
    <text evidence="2">The sequence shown here is derived from an EMBL/GenBank/DDBJ whole genome shotgun (WGS) entry which is preliminary data.</text>
</comment>
<evidence type="ECO:0000313" key="3">
    <source>
        <dbReference type="Proteomes" id="UP000812013"/>
    </source>
</evidence>
<organism evidence="2 3">
    <name type="scientific">Streptomyces bambusae</name>
    <dbReference type="NCBI Taxonomy" id="1550616"/>
    <lineage>
        <taxon>Bacteria</taxon>
        <taxon>Bacillati</taxon>
        <taxon>Actinomycetota</taxon>
        <taxon>Actinomycetes</taxon>
        <taxon>Kitasatosporales</taxon>
        <taxon>Streptomycetaceae</taxon>
        <taxon>Streptomyces</taxon>
    </lineage>
</organism>
<keyword evidence="3" id="KW-1185">Reference proteome</keyword>
<accession>A0ABS6ZGJ7</accession>
<keyword evidence="1" id="KW-0732">Signal</keyword>
<dbReference type="RefSeq" id="WP_219672052.1">
    <property type="nucleotide sequence ID" value="NZ_WTFF01000509.1"/>
</dbReference>
<feature type="chain" id="PRO_5047409251" evidence="1">
    <location>
        <begin position="34"/>
        <end position="166"/>
    </location>
</feature>
<reference evidence="2 3" key="1">
    <citation type="submission" date="2019-12" db="EMBL/GenBank/DDBJ databases">
        <title>Genome sequence of Streptomyces bambusae.</title>
        <authorList>
            <person name="Bansal K."/>
            <person name="Choksket S."/>
            <person name="Korpole S."/>
            <person name="Patil P.B."/>
        </authorList>
    </citation>
    <scope>NUCLEOTIDE SEQUENCE [LARGE SCALE GENOMIC DNA]</scope>
    <source>
        <strain evidence="2 3">SK60</strain>
    </source>
</reference>
<protein>
    <submittedName>
        <fullName evidence="2">Uncharacterized protein</fullName>
    </submittedName>
</protein>
<gene>
    <name evidence="2" type="ORF">GPJ59_34795</name>
</gene>
<sequence length="166" mass="17292">MESKRRNRRPLARSARATWVAGSLSMAMGAVLAGVLAAPPAAAVGTDTKNKDDECRTARTISSERLDFGRNAEFRIATDRKGNAFLNDDRNPGIWVNLDILPGAPECVIDSAVGTDEDPATVTLTLLAKGGKAYTATCAITATPFNASNLVAACGAGFTLIPGTPV</sequence>
<dbReference type="Proteomes" id="UP000812013">
    <property type="component" value="Unassembled WGS sequence"/>
</dbReference>
<proteinExistence type="predicted"/>
<evidence type="ECO:0000313" key="2">
    <source>
        <dbReference type="EMBL" id="MBW5486867.1"/>
    </source>
</evidence>